<protein>
    <submittedName>
        <fullName evidence="1">Uncharacterized protein</fullName>
    </submittedName>
</protein>
<accession>A0A1X7UCY9</accession>
<organism evidence="1">
    <name type="scientific">Amphimedon queenslandica</name>
    <name type="common">Sponge</name>
    <dbReference type="NCBI Taxonomy" id="400682"/>
    <lineage>
        <taxon>Eukaryota</taxon>
        <taxon>Metazoa</taxon>
        <taxon>Porifera</taxon>
        <taxon>Demospongiae</taxon>
        <taxon>Heteroscleromorpha</taxon>
        <taxon>Haplosclerida</taxon>
        <taxon>Niphatidae</taxon>
        <taxon>Amphimedon</taxon>
    </lineage>
</organism>
<reference evidence="1" key="1">
    <citation type="submission" date="2017-05" db="UniProtKB">
        <authorList>
            <consortium name="EnsemblMetazoa"/>
        </authorList>
    </citation>
    <scope>IDENTIFICATION</scope>
</reference>
<proteinExistence type="predicted"/>
<dbReference type="InParanoid" id="A0A1X7UCY9"/>
<dbReference type="EnsemblMetazoa" id="Aqu2.1.25819_001">
    <property type="protein sequence ID" value="Aqu2.1.25819_001"/>
    <property type="gene ID" value="Aqu2.1.25819"/>
</dbReference>
<evidence type="ECO:0000313" key="1">
    <source>
        <dbReference type="EnsemblMetazoa" id="Aqu2.1.25819_001"/>
    </source>
</evidence>
<dbReference type="AlphaFoldDB" id="A0A1X7UCY9"/>
<sequence length="105" mass="11867">MSLYRYFKPDIYPAVKSCENNTDFKSVSVLPSPSGPMSLQMPSFHIDAANNLVQDEVQDKMSLRSKRGPYKFHSSKNKARIANYAVLHGTPAALKQFKKEFPSIK</sequence>
<name>A0A1X7UCY9_AMPQE</name>